<evidence type="ECO:0000313" key="4">
    <source>
        <dbReference type="EMBL" id="KKP66273.1"/>
    </source>
</evidence>
<dbReference type="InterPro" id="IPR036366">
    <property type="entry name" value="PGBDSf"/>
</dbReference>
<gene>
    <name evidence="4" type="ORF">UR64_C0010G0038</name>
</gene>
<feature type="domain" description="Peptidoglycan binding-like" evidence="3">
    <location>
        <begin position="131"/>
        <end position="186"/>
    </location>
</feature>
<dbReference type="InterPro" id="IPR036365">
    <property type="entry name" value="PGBD-like_sf"/>
</dbReference>
<dbReference type="EMBL" id="LBPY01000010">
    <property type="protein sequence ID" value="KKP66273.1"/>
    <property type="molecule type" value="Genomic_DNA"/>
</dbReference>
<evidence type="ECO:0000313" key="5">
    <source>
        <dbReference type="Proteomes" id="UP000034952"/>
    </source>
</evidence>
<dbReference type="Pfam" id="PF01471">
    <property type="entry name" value="PG_binding_1"/>
    <property type="match status" value="1"/>
</dbReference>
<dbReference type="SUPFAM" id="SSF47090">
    <property type="entry name" value="PGBD-like"/>
    <property type="match status" value="1"/>
</dbReference>
<comment type="caution">
    <text evidence="4">The sequence shown here is derived from an EMBL/GenBank/DDBJ whole genome shotgun (WGS) entry which is preliminary data.</text>
</comment>
<keyword evidence="2" id="KW-0472">Membrane</keyword>
<evidence type="ECO:0000259" key="3">
    <source>
        <dbReference type="Pfam" id="PF01471"/>
    </source>
</evidence>
<protein>
    <submittedName>
        <fullName evidence="4">Cell surface protein</fullName>
    </submittedName>
</protein>
<accession>A0A0G0BA15</accession>
<dbReference type="Gene3D" id="1.10.101.10">
    <property type="entry name" value="PGBD-like superfamily/PGBD"/>
    <property type="match status" value="1"/>
</dbReference>
<dbReference type="AlphaFoldDB" id="A0A0G0BA15"/>
<keyword evidence="2" id="KW-1133">Transmembrane helix</keyword>
<sequence length="193" mass="21427">MENFKSILVLIIILGIVSLIGFWAISTIESGDDHLSNQQQKELENKNKELEKEIVALKNQIKEIVANNEKELMNTKEAPSEEDATKQAGSVQPIVKDPATTEPAVLKYQTLINELQKILNSKMILKKGSQGVSVGSVQKFLNIYNKTSNRVDNDYGTSTVTAVTKFQKDQGITVSGETGVTTTSRMIDWLKKQ</sequence>
<keyword evidence="2" id="KW-0812">Transmembrane</keyword>
<dbReference type="InterPro" id="IPR002477">
    <property type="entry name" value="Peptidoglycan-bd-like"/>
</dbReference>
<name>A0A0G0BA15_9BACT</name>
<organism evidence="4 5">
    <name type="scientific">Candidatus Nomurabacteria bacterium GW2011_GWE1_35_16</name>
    <dbReference type="NCBI Taxonomy" id="1618761"/>
    <lineage>
        <taxon>Bacteria</taxon>
        <taxon>Candidatus Nomuraibacteriota</taxon>
    </lineage>
</organism>
<reference evidence="4 5" key="1">
    <citation type="journal article" date="2015" name="Nature">
        <title>rRNA introns, odd ribosomes, and small enigmatic genomes across a large radiation of phyla.</title>
        <authorList>
            <person name="Brown C.T."/>
            <person name="Hug L.A."/>
            <person name="Thomas B.C."/>
            <person name="Sharon I."/>
            <person name="Castelle C.J."/>
            <person name="Singh A."/>
            <person name="Wilkins M.J."/>
            <person name="Williams K.H."/>
            <person name="Banfield J.F."/>
        </authorList>
    </citation>
    <scope>NUCLEOTIDE SEQUENCE [LARGE SCALE GENOMIC DNA]</scope>
</reference>
<proteinExistence type="predicted"/>
<feature type="transmembrane region" description="Helical" evidence="2">
    <location>
        <begin position="7"/>
        <end position="25"/>
    </location>
</feature>
<evidence type="ECO:0000256" key="1">
    <source>
        <dbReference type="SAM" id="MobiDB-lite"/>
    </source>
</evidence>
<feature type="region of interest" description="Disordered" evidence="1">
    <location>
        <begin position="72"/>
        <end position="94"/>
    </location>
</feature>
<dbReference type="Proteomes" id="UP000034952">
    <property type="component" value="Unassembled WGS sequence"/>
</dbReference>
<evidence type="ECO:0000256" key="2">
    <source>
        <dbReference type="SAM" id="Phobius"/>
    </source>
</evidence>